<sequence length="99" mass="10702">MWILDGTVQFSPSRSSLTAMMDIPGCSSDRLDGKAHKAIGIHPCTTPLSLDPSILGVDWAKFGCLKNIALNLLSVFGLAYCCEQVFSHMKSVLSPICSR</sequence>
<keyword evidence="2" id="KW-1185">Reference proteome</keyword>
<evidence type="ECO:0000313" key="2">
    <source>
        <dbReference type="Proteomes" id="UP000675881"/>
    </source>
</evidence>
<organism evidence="1 2">
    <name type="scientific">Lepeophtheirus salmonis</name>
    <name type="common">Salmon louse</name>
    <name type="synonym">Caligus salmonis</name>
    <dbReference type="NCBI Taxonomy" id="72036"/>
    <lineage>
        <taxon>Eukaryota</taxon>
        <taxon>Metazoa</taxon>
        <taxon>Ecdysozoa</taxon>
        <taxon>Arthropoda</taxon>
        <taxon>Crustacea</taxon>
        <taxon>Multicrustacea</taxon>
        <taxon>Hexanauplia</taxon>
        <taxon>Copepoda</taxon>
        <taxon>Siphonostomatoida</taxon>
        <taxon>Caligidae</taxon>
        <taxon>Lepeophtheirus</taxon>
    </lineage>
</organism>
<gene>
    <name evidence="1" type="ORF">LSAA_6496</name>
</gene>
<dbReference type="AlphaFoldDB" id="A0A7R8CP26"/>
<proteinExistence type="predicted"/>
<dbReference type="Proteomes" id="UP000675881">
    <property type="component" value="Chromosome 2"/>
</dbReference>
<accession>A0A7R8CP26</accession>
<reference evidence="1" key="1">
    <citation type="submission" date="2021-02" db="EMBL/GenBank/DDBJ databases">
        <authorList>
            <person name="Bekaert M."/>
        </authorList>
    </citation>
    <scope>NUCLEOTIDE SEQUENCE</scope>
    <source>
        <strain evidence="1">IoA-00</strain>
    </source>
</reference>
<evidence type="ECO:0000313" key="1">
    <source>
        <dbReference type="EMBL" id="CAF2878411.1"/>
    </source>
</evidence>
<name>A0A7R8CP26_LEPSM</name>
<protein>
    <submittedName>
        <fullName evidence="1">(salmon louse) hypothetical protein</fullName>
    </submittedName>
</protein>
<dbReference type="EMBL" id="HG994581">
    <property type="protein sequence ID" value="CAF2878411.1"/>
    <property type="molecule type" value="Genomic_DNA"/>
</dbReference>